<proteinExistence type="predicted"/>
<reference evidence="2 3" key="1">
    <citation type="journal article" date="2011" name="Stand. Genomic Sci.">
        <title>Complete genome sequence of Syntrophobotulus glycolicus type strain (FlGlyR).</title>
        <authorList>
            <person name="Han C."/>
            <person name="Mwirichia R."/>
            <person name="Chertkov O."/>
            <person name="Held B."/>
            <person name="Lapidus A."/>
            <person name="Nolan M."/>
            <person name="Lucas S."/>
            <person name="Hammon N."/>
            <person name="Deshpande S."/>
            <person name="Cheng J.F."/>
            <person name="Tapia R."/>
            <person name="Goodwin L."/>
            <person name="Pitluck S."/>
            <person name="Huntemann M."/>
            <person name="Liolios K."/>
            <person name="Ivanova N."/>
            <person name="Pagani I."/>
            <person name="Mavromatis K."/>
            <person name="Ovchinikova G."/>
            <person name="Pati A."/>
            <person name="Chen A."/>
            <person name="Palaniappan K."/>
            <person name="Land M."/>
            <person name="Hauser L."/>
            <person name="Brambilla E.M."/>
            <person name="Rohde M."/>
            <person name="Spring S."/>
            <person name="Sikorski J."/>
            <person name="Goker M."/>
            <person name="Woyke T."/>
            <person name="Bristow J."/>
            <person name="Eisen J.A."/>
            <person name="Markowitz V."/>
            <person name="Hugenholtz P."/>
            <person name="Kyrpides N.C."/>
            <person name="Klenk H.P."/>
            <person name="Detter J.C."/>
        </authorList>
    </citation>
    <scope>NUCLEOTIDE SEQUENCE [LARGE SCALE GENOMIC DNA]</scope>
    <source>
        <strain evidence="3">DSM 8271 / FlGlyR</strain>
    </source>
</reference>
<organism evidence="2 3">
    <name type="scientific">Syntrophobotulus glycolicus (strain DSM 8271 / FlGlyR)</name>
    <dbReference type="NCBI Taxonomy" id="645991"/>
    <lineage>
        <taxon>Bacteria</taxon>
        <taxon>Bacillati</taxon>
        <taxon>Bacillota</taxon>
        <taxon>Clostridia</taxon>
        <taxon>Eubacteriales</taxon>
        <taxon>Desulfitobacteriaceae</taxon>
        <taxon>Syntrophobotulus</taxon>
    </lineage>
</organism>
<evidence type="ECO:0000256" key="1">
    <source>
        <dbReference type="SAM" id="Phobius"/>
    </source>
</evidence>
<dbReference type="eggNOG" id="ENOG502ZEWZ">
    <property type="taxonomic scope" value="Bacteria"/>
</dbReference>
<protein>
    <recommendedName>
        <fullName evidence="4">ATP synthase protein I</fullName>
    </recommendedName>
</protein>
<dbReference type="STRING" id="645991.Sgly_3279"/>
<dbReference type="HOGENOM" id="CLU_137927_8_0_9"/>
<evidence type="ECO:0000313" key="3">
    <source>
        <dbReference type="Proteomes" id="UP000007488"/>
    </source>
</evidence>
<sequence length="78" mass="8278">MAKNPKMGKVVKFMAIGSSISGALAGTTAAGYFVGQYLDTLFGSTYIFTLILMLLGVGLGLAYMIYTLQRLGKSNDES</sequence>
<evidence type="ECO:0008006" key="4">
    <source>
        <dbReference type="Google" id="ProtNLM"/>
    </source>
</evidence>
<keyword evidence="1" id="KW-0812">Transmembrane</keyword>
<dbReference type="RefSeq" id="WP_013626267.1">
    <property type="nucleotide sequence ID" value="NC_015172.1"/>
</dbReference>
<keyword evidence="3" id="KW-1185">Reference proteome</keyword>
<keyword evidence="1" id="KW-1133">Transmembrane helix</keyword>
<dbReference type="InterPro" id="IPR032820">
    <property type="entry name" value="ATPase_put"/>
</dbReference>
<keyword evidence="1" id="KW-0472">Membrane</keyword>
<dbReference type="AlphaFoldDB" id="F0T2B4"/>
<feature type="transmembrane region" description="Helical" evidence="1">
    <location>
        <begin position="46"/>
        <end position="66"/>
    </location>
</feature>
<evidence type="ECO:0000313" key="2">
    <source>
        <dbReference type="EMBL" id="ADY57542.1"/>
    </source>
</evidence>
<dbReference type="Pfam" id="PF09527">
    <property type="entry name" value="ATPase_gene1"/>
    <property type="match status" value="1"/>
</dbReference>
<reference evidence="3" key="2">
    <citation type="submission" date="2011-02" db="EMBL/GenBank/DDBJ databases">
        <title>The complete genome of Syntrophobotulus glycolicus DSM 8271.</title>
        <authorList>
            <person name="Lucas S."/>
            <person name="Copeland A."/>
            <person name="Lapidus A."/>
            <person name="Bruce D."/>
            <person name="Goodwin L."/>
            <person name="Pitluck S."/>
            <person name="Kyrpides N."/>
            <person name="Mavromatis K."/>
            <person name="Pagani I."/>
            <person name="Ivanova N."/>
            <person name="Mikhailova N."/>
            <person name="Chertkov O."/>
            <person name="Held B."/>
            <person name="Detter J.C."/>
            <person name="Tapia R."/>
            <person name="Han C."/>
            <person name="Land M."/>
            <person name="Hauser L."/>
            <person name="Markowitz V."/>
            <person name="Cheng J.-F."/>
            <person name="Hugenholtz P."/>
            <person name="Woyke T."/>
            <person name="Wu D."/>
            <person name="Spring S."/>
            <person name="Schroeder M."/>
            <person name="Brambilla E."/>
            <person name="Klenk H.-P."/>
            <person name="Eisen J.A."/>
        </authorList>
    </citation>
    <scope>NUCLEOTIDE SEQUENCE [LARGE SCALE GENOMIC DNA]</scope>
    <source>
        <strain evidence="3">DSM 8271 / FlGlyR</strain>
    </source>
</reference>
<dbReference type="KEGG" id="sgy:Sgly_3279"/>
<dbReference type="Proteomes" id="UP000007488">
    <property type="component" value="Chromosome"/>
</dbReference>
<gene>
    <name evidence="2" type="ordered locus">Sgly_3279</name>
</gene>
<name>F0T2B4_SYNGF</name>
<dbReference type="EMBL" id="CP002547">
    <property type="protein sequence ID" value="ADY57542.1"/>
    <property type="molecule type" value="Genomic_DNA"/>
</dbReference>
<accession>F0T2B4</accession>